<comment type="caution">
    <text evidence="1">The sequence shown here is derived from an EMBL/GenBank/DDBJ whole genome shotgun (WGS) entry which is preliminary data.</text>
</comment>
<keyword evidence="2" id="KW-1185">Reference proteome</keyword>
<dbReference type="PROSITE" id="PS51257">
    <property type="entry name" value="PROKAR_LIPOPROTEIN"/>
    <property type="match status" value="1"/>
</dbReference>
<evidence type="ECO:0008006" key="3">
    <source>
        <dbReference type="Google" id="ProtNLM"/>
    </source>
</evidence>
<evidence type="ECO:0000313" key="2">
    <source>
        <dbReference type="Proteomes" id="UP001500804"/>
    </source>
</evidence>
<accession>A0ABP9P0L1</accession>
<sequence length="190" mass="19791">MAGVRGAVVVLILLLLAGCTTISGQPEPAPPSPSAPVRPREVRIDGVDPCTLLTEQQRAELGLDAEPRLDVGPLPPYPGSDIPLCVFGGFRPRAVSLTVATVTTTGIDLFRSGNLLAEVRPIEVGSFPALVAIATRNTDFCTIVVDVAPGQVLDISFGLDGPQAAASLDSLCQDAERAALAVTDTLLRIR</sequence>
<reference evidence="2" key="1">
    <citation type="journal article" date="2019" name="Int. J. Syst. Evol. Microbiol.">
        <title>The Global Catalogue of Microorganisms (GCM) 10K type strain sequencing project: providing services to taxonomists for standard genome sequencing and annotation.</title>
        <authorList>
            <consortium name="The Broad Institute Genomics Platform"/>
            <consortium name="The Broad Institute Genome Sequencing Center for Infectious Disease"/>
            <person name="Wu L."/>
            <person name="Ma J."/>
        </authorList>
    </citation>
    <scope>NUCLEOTIDE SEQUENCE [LARGE SCALE GENOMIC DNA]</scope>
    <source>
        <strain evidence="2">JCM 18302</strain>
    </source>
</reference>
<dbReference type="Proteomes" id="UP001500804">
    <property type="component" value="Unassembled WGS sequence"/>
</dbReference>
<proteinExistence type="predicted"/>
<name>A0ABP9P0L1_9PSEU</name>
<dbReference type="EMBL" id="BAABJO010000040">
    <property type="protein sequence ID" value="GAA5138414.1"/>
    <property type="molecule type" value="Genomic_DNA"/>
</dbReference>
<dbReference type="Pfam" id="PF12079">
    <property type="entry name" value="DUF3558"/>
    <property type="match status" value="1"/>
</dbReference>
<dbReference type="InterPro" id="IPR024520">
    <property type="entry name" value="DUF3558"/>
</dbReference>
<evidence type="ECO:0000313" key="1">
    <source>
        <dbReference type="EMBL" id="GAA5138414.1"/>
    </source>
</evidence>
<gene>
    <name evidence="1" type="ORF">GCM10023320_72750</name>
</gene>
<dbReference type="RefSeq" id="WP_345611598.1">
    <property type="nucleotide sequence ID" value="NZ_BAABJO010000040.1"/>
</dbReference>
<organism evidence="1 2">
    <name type="scientific">Pseudonocardia adelaidensis</name>
    <dbReference type="NCBI Taxonomy" id="648754"/>
    <lineage>
        <taxon>Bacteria</taxon>
        <taxon>Bacillati</taxon>
        <taxon>Actinomycetota</taxon>
        <taxon>Actinomycetes</taxon>
        <taxon>Pseudonocardiales</taxon>
        <taxon>Pseudonocardiaceae</taxon>
        <taxon>Pseudonocardia</taxon>
    </lineage>
</organism>
<protein>
    <recommendedName>
        <fullName evidence="3">DUF3558 domain-containing protein</fullName>
    </recommendedName>
</protein>